<dbReference type="eggNOG" id="ENOG502ZBTP">
    <property type="taxonomic scope" value="Bacteria"/>
</dbReference>
<accession>A2BWF4</accession>
<sequence>MLIPIKQTQISKLIPSVGTGGQFKYALGDPRKILQRLIISSIGGVLNLLLFINQSSTQTENLWLILCVIFILYIIWGPILESSRKNISYKKSKFFSIFDGYISDIYKTEKIESSREQSNRQGRLELIEKKRTWLVIELEDEDGYLDKLSFPMENKHSQIRIGSNIRCLVSSNYRNFDRGLSLTDAWIPNSNIWVGEYPYLLRPAFEEICYIYLK</sequence>
<proteinExistence type="predicted"/>
<keyword evidence="1" id="KW-0472">Membrane</keyword>
<dbReference type="GeneID" id="60200787"/>
<dbReference type="Proteomes" id="UP000001589">
    <property type="component" value="Chromosome"/>
</dbReference>
<keyword evidence="1" id="KW-0812">Transmembrane</keyword>
<feature type="transmembrane region" description="Helical" evidence="1">
    <location>
        <begin position="62"/>
        <end position="80"/>
    </location>
</feature>
<organism evidence="2 3">
    <name type="scientific">Prochlorococcus marinus (strain MIT 9515)</name>
    <dbReference type="NCBI Taxonomy" id="167542"/>
    <lineage>
        <taxon>Bacteria</taxon>
        <taxon>Bacillati</taxon>
        <taxon>Cyanobacteriota</taxon>
        <taxon>Cyanophyceae</taxon>
        <taxon>Synechococcales</taxon>
        <taxon>Prochlorococcaceae</taxon>
        <taxon>Prochlorococcus</taxon>
    </lineage>
</organism>
<dbReference type="EMBL" id="CP000552">
    <property type="protein sequence ID" value="ABM72115.1"/>
    <property type="molecule type" value="Genomic_DNA"/>
</dbReference>
<gene>
    <name evidence="2" type="ordered locus">P9515_09081</name>
</gene>
<dbReference type="STRING" id="167542.P9515_09081"/>
<dbReference type="OrthoDB" id="459934at2"/>
<keyword evidence="1" id="KW-1133">Transmembrane helix</keyword>
<dbReference type="KEGG" id="pmc:P9515_09081"/>
<evidence type="ECO:0000313" key="2">
    <source>
        <dbReference type="EMBL" id="ABM72115.1"/>
    </source>
</evidence>
<evidence type="ECO:0000313" key="3">
    <source>
        <dbReference type="Proteomes" id="UP000001589"/>
    </source>
</evidence>
<reference evidence="2 3" key="1">
    <citation type="journal article" date="2007" name="PLoS Genet.">
        <title>Patterns and implications of gene gain and loss in the evolution of Prochlorococcus.</title>
        <authorList>
            <person name="Kettler G.C."/>
            <person name="Martiny A.C."/>
            <person name="Huang K."/>
            <person name="Zucker J."/>
            <person name="Coleman M.L."/>
            <person name="Rodrigue S."/>
            <person name="Chen F."/>
            <person name="Lapidus A."/>
            <person name="Ferriera S."/>
            <person name="Johnson J."/>
            <person name="Steglich C."/>
            <person name="Church G.M."/>
            <person name="Richardson P."/>
            <person name="Chisholm S.W."/>
        </authorList>
    </citation>
    <scope>NUCLEOTIDE SEQUENCE [LARGE SCALE GENOMIC DNA]</scope>
    <source>
        <strain evidence="2 3">MIT 9515</strain>
    </source>
</reference>
<dbReference type="AlphaFoldDB" id="A2BWF4"/>
<protein>
    <submittedName>
        <fullName evidence="2">Uncharacterized protein</fullName>
    </submittedName>
</protein>
<evidence type="ECO:0000256" key="1">
    <source>
        <dbReference type="SAM" id="Phobius"/>
    </source>
</evidence>
<dbReference type="RefSeq" id="WP_011820219.1">
    <property type="nucleotide sequence ID" value="NC_008817.1"/>
</dbReference>
<name>A2BWF4_PROM5</name>
<feature type="transmembrane region" description="Helical" evidence="1">
    <location>
        <begin position="37"/>
        <end position="56"/>
    </location>
</feature>
<dbReference type="HOGENOM" id="CLU_101804_0_0_3"/>